<keyword evidence="4" id="KW-1185">Reference proteome</keyword>
<keyword evidence="1" id="KW-0472">Membrane</keyword>
<accession>A0A0B7MQB5</accession>
<dbReference type="InterPro" id="IPR045679">
    <property type="entry name" value="DUF6199"/>
</dbReference>
<organism evidence="3 4">
    <name type="scientific">Syntrophaceticus schinkii</name>
    <dbReference type="NCBI Taxonomy" id="499207"/>
    <lineage>
        <taxon>Bacteria</taxon>
        <taxon>Bacillati</taxon>
        <taxon>Bacillota</taxon>
        <taxon>Clostridia</taxon>
        <taxon>Thermoanaerobacterales</taxon>
        <taxon>Thermoanaerobacterales Family III. Incertae Sedis</taxon>
        <taxon>Syntrophaceticus</taxon>
    </lineage>
</organism>
<evidence type="ECO:0000313" key="3">
    <source>
        <dbReference type="EMBL" id="CEO90338.1"/>
    </source>
</evidence>
<dbReference type="Proteomes" id="UP000046155">
    <property type="component" value="Unassembled WGS sequence"/>
</dbReference>
<dbReference type="OrthoDB" id="2088419at2"/>
<evidence type="ECO:0000256" key="1">
    <source>
        <dbReference type="SAM" id="Phobius"/>
    </source>
</evidence>
<keyword evidence="1" id="KW-1133">Transmembrane helix</keyword>
<proteinExistence type="predicted"/>
<protein>
    <recommendedName>
        <fullName evidence="2">DUF6199 domain-containing protein</fullName>
    </recommendedName>
</protein>
<name>A0A0B7MQB5_9FIRM</name>
<feature type="transmembrane region" description="Helical" evidence="1">
    <location>
        <begin position="40"/>
        <end position="59"/>
    </location>
</feature>
<dbReference type="AlphaFoldDB" id="A0A0B7MQB5"/>
<gene>
    <name evidence="3" type="ORF">SSCH_810011</name>
</gene>
<keyword evidence="1" id="KW-0812">Transmembrane</keyword>
<dbReference type="EMBL" id="CDRZ01000282">
    <property type="protein sequence ID" value="CEO90338.1"/>
    <property type="molecule type" value="Genomic_DNA"/>
</dbReference>
<dbReference type="Pfam" id="PF19701">
    <property type="entry name" value="DUF6199"/>
    <property type="match status" value="1"/>
</dbReference>
<evidence type="ECO:0000259" key="2">
    <source>
        <dbReference type="Pfam" id="PF19701"/>
    </source>
</evidence>
<evidence type="ECO:0000313" key="4">
    <source>
        <dbReference type="Proteomes" id="UP000046155"/>
    </source>
</evidence>
<feature type="domain" description="DUF6199" evidence="2">
    <location>
        <begin position="6"/>
        <end position="58"/>
    </location>
</feature>
<sequence length="62" mass="7121">MLLFKIIISILAFIGFFNPELAWRMGEGWKYKNVEPSESYLKASRIGAIAVLIIVWLFFPNG</sequence>
<reference evidence="4" key="1">
    <citation type="submission" date="2015-01" db="EMBL/GenBank/DDBJ databases">
        <authorList>
            <person name="Manzoor Shahid"/>
            <person name="Zubair Saima"/>
        </authorList>
    </citation>
    <scope>NUCLEOTIDE SEQUENCE [LARGE SCALE GENOMIC DNA]</scope>
    <source>
        <strain evidence="4">Sp3</strain>
    </source>
</reference>